<keyword evidence="3" id="KW-1185">Reference proteome</keyword>
<accession>A0A6A6CM09</accession>
<feature type="region of interest" description="Disordered" evidence="1">
    <location>
        <begin position="359"/>
        <end position="531"/>
    </location>
</feature>
<feature type="compositionally biased region" description="Polar residues" evidence="1">
    <location>
        <begin position="106"/>
        <end position="141"/>
    </location>
</feature>
<name>A0A6A6CM09_ZASCE</name>
<evidence type="ECO:0000256" key="1">
    <source>
        <dbReference type="SAM" id="MobiDB-lite"/>
    </source>
</evidence>
<proteinExistence type="predicted"/>
<protein>
    <submittedName>
        <fullName evidence="2">Uncharacterized protein</fullName>
    </submittedName>
</protein>
<sequence length="531" mass="58190">MEAPSTPPPSTSRYGGARTPPSPTYGALLEDWDPYSPRRSTRSTLVSNKYSTPNISRTIHNNVPPLNSNFSVKPAFTLNDVLSPPSSPMNIGAMTPRKADNHKTDNSNINESGDPSSSIRKTSSLFPTPAKTPSLTPARNHQRVASLQDTARVLHFQPEDPADAMPTRRESRKHDTTRAGKSQGFDLDVGDYTKTEQNSIANGFEIYTESHARVPEKDESEANPFYRPRAHTIPQTRDKPKRRSKKSAAMIAEEQRMDEAAARNEGIVYNFRGRKVFRRFEGVPPPESDDEEPGSSAYQLALKRAVGSAASRPMTRSSIKPRLLFQSFDSGYGASDDIDEEAETDVEMADVAEVAHMQETVEEVPVVATPAKTKSSTQPMMSPPTTKRASRKHDAEYLPATADDAVHLPTPARSGRKKKVEINDVPIYHDDTPEPVATDEGVSSEPALPTPARSSRKKKVETHLTPVIEETESPGGRDTSPAPAFPAGRRNVRSPFDDWPRTKAGHKRDGEPLEGASSGAAGKRTRNAARQ</sequence>
<feature type="region of interest" description="Disordered" evidence="1">
    <location>
        <begin position="92"/>
        <end position="141"/>
    </location>
</feature>
<feature type="region of interest" description="Disordered" evidence="1">
    <location>
        <begin position="158"/>
        <end position="189"/>
    </location>
</feature>
<evidence type="ECO:0000313" key="2">
    <source>
        <dbReference type="EMBL" id="KAF2167258.1"/>
    </source>
</evidence>
<dbReference type="RefSeq" id="XP_033668147.1">
    <property type="nucleotide sequence ID" value="XM_033816862.1"/>
</dbReference>
<feature type="region of interest" description="Disordered" evidence="1">
    <location>
        <begin position="1"/>
        <end position="65"/>
    </location>
</feature>
<feature type="compositionally biased region" description="Basic and acidic residues" evidence="1">
    <location>
        <begin position="495"/>
        <end position="511"/>
    </location>
</feature>
<feature type="compositionally biased region" description="Pro residues" evidence="1">
    <location>
        <begin position="1"/>
        <end position="10"/>
    </location>
</feature>
<feature type="compositionally biased region" description="Polar residues" evidence="1">
    <location>
        <begin position="372"/>
        <end position="387"/>
    </location>
</feature>
<gene>
    <name evidence="2" type="ORF">M409DRAFT_66271</name>
</gene>
<evidence type="ECO:0000313" key="3">
    <source>
        <dbReference type="Proteomes" id="UP000799537"/>
    </source>
</evidence>
<dbReference type="GeneID" id="54570134"/>
<organism evidence="2 3">
    <name type="scientific">Zasmidium cellare ATCC 36951</name>
    <dbReference type="NCBI Taxonomy" id="1080233"/>
    <lineage>
        <taxon>Eukaryota</taxon>
        <taxon>Fungi</taxon>
        <taxon>Dikarya</taxon>
        <taxon>Ascomycota</taxon>
        <taxon>Pezizomycotina</taxon>
        <taxon>Dothideomycetes</taxon>
        <taxon>Dothideomycetidae</taxon>
        <taxon>Mycosphaerellales</taxon>
        <taxon>Mycosphaerellaceae</taxon>
        <taxon>Zasmidium</taxon>
    </lineage>
</organism>
<reference evidence="2" key="1">
    <citation type="journal article" date="2020" name="Stud. Mycol.">
        <title>101 Dothideomycetes genomes: a test case for predicting lifestyles and emergence of pathogens.</title>
        <authorList>
            <person name="Haridas S."/>
            <person name="Albert R."/>
            <person name="Binder M."/>
            <person name="Bloem J."/>
            <person name="Labutti K."/>
            <person name="Salamov A."/>
            <person name="Andreopoulos B."/>
            <person name="Baker S."/>
            <person name="Barry K."/>
            <person name="Bills G."/>
            <person name="Bluhm B."/>
            <person name="Cannon C."/>
            <person name="Castanera R."/>
            <person name="Culley D."/>
            <person name="Daum C."/>
            <person name="Ezra D."/>
            <person name="Gonzalez J."/>
            <person name="Henrissat B."/>
            <person name="Kuo A."/>
            <person name="Liang C."/>
            <person name="Lipzen A."/>
            <person name="Lutzoni F."/>
            <person name="Magnuson J."/>
            <person name="Mondo S."/>
            <person name="Nolan M."/>
            <person name="Ohm R."/>
            <person name="Pangilinan J."/>
            <person name="Park H.-J."/>
            <person name="Ramirez L."/>
            <person name="Alfaro M."/>
            <person name="Sun H."/>
            <person name="Tritt A."/>
            <person name="Yoshinaga Y."/>
            <person name="Zwiers L.-H."/>
            <person name="Turgeon B."/>
            <person name="Goodwin S."/>
            <person name="Spatafora J."/>
            <person name="Crous P."/>
            <person name="Grigoriev I."/>
        </authorList>
    </citation>
    <scope>NUCLEOTIDE SEQUENCE</scope>
    <source>
        <strain evidence="2">ATCC 36951</strain>
    </source>
</reference>
<dbReference type="AlphaFoldDB" id="A0A6A6CM09"/>
<dbReference type="EMBL" id="ML993594">
    <property type="protein sequence ID" value="KAF2167258.1"/>
    <property type="molecule type" value="Genomic_DNA"/>
</dbReference>
<dbReference type="OrthoDB" id="5398515at2759"/>
<feature type="compositionally biased region" description="Basic and acidic residues" evidence="1">
    <location>
        <begin position="166"/>
        <end position="178"/>
    </location>
</feature>
<feature type="compositionally biased region" description="Polar residues" evidence="1">
    <location>
        <begin position="42"/>
        <end position="65"/>
    </location>
</feature>
<dbReference type="Proteomes" id="UP000799537">
    <property type="component" value="Unassembled WGS sequence"/>
</dbReference>